<proteinExistence type="predicted"/>
<dbReference type="GO" id="GO:0016788">
    <property type="term" value="F:hydrolase activity, acting on ester bonds"/>
    <property type="evidence" value="ECO:0007669"/>
    <property type="project" value="InterPro"/>
</dbReference>
<dbReference type="InterPro" id="IPR044925">
    <property type="entry name" value="His-Me_finger_sf"/>
</dbReference>
<protein>
    <recommendedName>
        <fullName evidence="1">NUMOD4 domain-containing protein</fullName>
    </recommendedName>
</protein>
<dbReference type="InterPro" id="IPR010902">
    <property type="entry name" value="NUMOD4"/>
</dbReference>
<dbReference type="Gene3D" id="3.90.75.20">
    <property type="match status" value="1"/>
</dbReference>
<accession>A0A7L7KS78</accession>
<dbReference type="KEGG" id="xcl:G4Z02_04925"/>
<dbReference type="AlphaFoldDB" id="A0A7L7KS78"/>
<name>A0A7L7KS78_9MOLU</name>
<keyword evidence="3" id="KW-1185">Reference proteome</keyword>
<gene>
    <name evidence="2" type="ORF">G4Z02_04925</name>
</gene>
<feature type="domain" description="NUMOD4" evidence="1">
    <location>
        <begin position="3"/>
        <end position="42"/>
    </location>
</feature>
<dbReference type="Proteomes" id="UP000514720">
    <property type="component" value="Chromosome"/>
</dbReference>
<dbReference type="SUPFAM" id="SSF54060">
    <property type="entry name" value="His-Me finger endonucleases"/>
    <property type="match status" value="1"/>
</dbReference>
<reference evidence="2 3" key="1">
    <citation type="submission" date="2020-02" db="EMBL/GenBank/DDBJ databases">
        <authorList>
            <person name="Zheng R.K."/>
            <person name="Sun C.M."/>
        </authorList>
    </citation>
    <scope>NUCLEOTIDE SEQUENCE [LARGE SCALE GENOMIC DNA]</scope>
    <source>
        <strain evidence="3">zrk13</strain>
    </source>
</reference>
<organism evidence="2 3">
    <name type="scientific">Candidatus Xianfuyuplasma coldseepsis</name>
    <dbReference type="NCBI Taxonomy" id="2782163"/>
    <lineage>
        <taxon>Bacteria</taxon>
        <taxon>Bacillati</taxon>
        <taxon>Mycoplasmatota</taxon>
        <taxon>Mollicutes</taxon>
        <taxon>Candidatus Izemoplasmatales</taxon>
        <taxon>Candidatus Izemoplasmataceae</taxon>
        <taxon>Candidatus Xianfuyuplasma</taxon>
    </lineage>
</organism>
<dbReference type="EMBL" id="CP048914">
    <property type="protein sequence ID" value="QMS85112.1"/>
    <property type="molecule type" value="Genomic_DNA"/>
</dbReference>
<sequence length="162" mass="19664">MTEIWRKLKGYETKYLISSHGRIKVKNTGHIMSEIIYNDRPYITLTQFSVSKNLPLSRLVAVNFIENPDKLKYVRHKDNNQMNNKSGNLYWSNSRYRGPNTFIYMYDFQTGEEIQIWKSIRSISLWFRKKEPYIKFDADEFNTMLKNNRRFSMYGYTWELLR</sequence>
<evidence type="ECO:0000259" key="1">
    <source>
        <dbReference type="Pfam" id="PF07463"/>
    </source>
</evidence>
<dbReference type="RefSeq" id="WP_258876885.1">
    <property type="nucleotide sequence ID" value="NZ_CP048914.1"/>
</dbReference>
<evidence type="ECO:0000313" key="3">
    <source>
        <dbReference type="Proteomes" id="UP000514720"/>
    </source>
</evidence>
<dbReference type="Pfam" id="PF07463">
    <property type="entry name" value="NUMOD4"/>
    <property type="match status" value="1"/>
</dbReference>
<evidence type="ECO:0000313" key="2">
    <source>
        <dbReference type="EMBL" id="QMS85112.1"/>
    </source>
</evidence>